<evidence type="ECO:0000313" key="2">
    <source>
        <dbReference type="Proteomes" id="UP000547721"/>
    </source>
</evidence>
<dbReference type="Proteomes" id="UP000547721">
    <property type="component" value="Unassembled WGS sequence"/>
</dbReference>
<gene>
    <name evidence="1" type="primary">Phf7</name>
    <name evidence="1" type="ORF">PTILEU_R10143</name>
</gene>
<proteinExistence type="predicted"/>
<evidence type="ECO:0000313" key="1">
    <source>
        <dbReference type="EMBL" id="NXE44363.1"/>
    </source>
</evidence>
<dbReference type="AlphaFoldDB" id="A0A7K8MTS8"/>
<protein>
    <submittedName>
        <fullName evidence="1">PHF7 protein</fullName>
    </submittedName>
</protein>
<feature type="non-terminal residue" evidence="1">
    <location>
        <position position="84"/>
    </location>
</feature>
<sequence>ACMLCHRTEADPDICGDKREKYGLCAHVFCLVTATSCALPGAVGLPGEAPRLPLMGLLGSFQHCCVCGETGAAIVCCEEDCGRW</sequence>
<name>A0A7K8MTS8_9CORV</name>
<feature type="non-terminal residue" evidence="1">
    <location>
        <position position="1"/>
    </location>
</feature>
<dbReference type="EMBL" id="VWYY01005810">
    <property type="protein sequence ID" value="NXE44363.1"/>
    <property type="molecule type" value="Genomic_DNA"/>
</dbReference>
<accession>A0A7K8MTS8</accession>
<organism evidence="1 2">
    <name type="scientific">Ptilorrhoa leucosticta</name>
    <dbReference type="NCBI Taxonomy" id="449384"/>
    <lineage>
        <taxon>Eukaryota</taxon>
        <taxon>Metazoa</taxon>
        <taxon>Chordata</taxon>
        <taxon>Craniata</taxon>
        <taxon>Vertebrata</taxon>
        <taxon>Euteleostomi</taxon>
        <taxon>Archelosauria</taxon>
        <taxon>Archosauria</taxon>
        <taxon>Dinosauria</taxon>
        <taxon>Saurischia</taxon>
        <taxon>Theropoda</taxon>
        <taxon>Coelurosauria</taxon>
        <taxon>Aves</taxon>
        <taxon>Neognathae</taxon>
        <taxon>Neoaves</taxon>
        <taxon>Telluraves</taxon>
        <taxon>Australaves</taxon>
        <taxon>Passeriformes</taxon>
        <taxon>Corvoidea</taxon>
        <taxon>Cinclosomatidae</taxon>
        <taxon>Ptilorrhoa</taxon>
    </lineage>
</organism>
<reference evidence="1 2" key="1">
    <citation type="submission" date="2019-09" db="EMBL/GenBank/DDBJ databases">
        <title>Bird 10,000 Genomes (B10K) Project - Family phase.</title>
        <authorList>
            <person name="Zhang G."/>
        </authorList>
    </citation>
    <scope>NUCLEOTIDE SEQUENCE [LARGE SCALE GENOMIC DNA]</scope>
    <source>
        <strain evidence="1">B10K-CU-031-17</strain>
        <tissue evidence="1">Muscle</tissue>
    </source>
</reference>
<keyword evidence="2" id="KW-1185">Reference proteome</keyword>
<comment type="caution">
    <text evidence="1">The sequence shown here is derived from an EMBL/GenBank/DDBJ whole genome shotgun (WGS) entry which is preliminary data.</text>
</comment>